<feature type="region of interest" description="Disordered" evidence="1">
    <location>
        <begin position="94"/>
        <end position="119"/>
    </location>
</feature>
<feature type="region of interest" description="Disordered" evidence="1">
    <location>
        <begin position="58"/>
        <end position="79"/>
    </location>
</feature>
<evidence type="ECO:0000256" key="1">
    <source>
        <dbReference type="SAM" id="MobiDB-lite"/>
    </source>
</evidence>
<feature type="signal peptide" evidence="2">
    <location>
        <begin position="1"/>
        <end position="25"/>
    </location>
</feature>
<reference evidence="3 4" key="1">
    <citation type="submission" date="2016-02" db="EMBL/GenBank/DDBJ databases">
        <title>Genome analysis of coral dinoflagellate symbionts highlights evolutionary adaptations to a symbiotic lifestyle.</title>
        <authorList>
            <person name="Aranda M."/>
            <person name="Li Y."/>
            <person name="Liew Y.J."/>
            <person name="Baumgarten S."/>
            <person name="Simakov O."/>
            <person name="Wilson M."/>
            <person name="Piel J."/>
            <person name="Ashoor H."/>
            <person name="Bougouffa S."/>
            <person name="Bajic V.B."/>
            <person name="Ryu T."/>
            <person name="Ravasi T."/>
            <person name="Bayer T."/>
            <person name="Micklem G."/>
            <person name="Kim H."/>
            <person name="Bhak J."/>
            <person name="Lajeunesse T.C."/>
            <person name="Voolstra C.R."/>
        </authorList>
    </citation>
    <scope>NUCLEOTIDE SEQUENCE [LARGE SCALE GENOMIC DNA]</scope>
    <source>
        <strain evidence="3 4">CCMP2467</strain>
    </source>
</reference>
<name>A0A1Q9CHQ2_SYMMI</name>
<organism evidence="3 4">
    <name type="scientific">Symbiodinium microadriaticum</name>
    <name type="common">Dinoflagellate</name>
    <name type="synonym">Zooxanthella microadriatica</name>
    <dbReference type="NCBI Taxonomy" id="2951"/>
    <lineage>
        <taxon>Eukaryota</taxon>
        <taxon>Sar</taxon>
        <taxon>Alveolata</taxon>
        <taxon>Dinophyceae</taxon>
        <taxon>Suessiales</taxon>
        <taxon>Symbiodiniaceae</taxon>
        <taxon>Symbiodinium</taxon>
    </lineage>
</organism>
<keyword evidence="4" id="KW-1185">Reference proteome</keyword>
<keyword evidence="2" id="KW-0732">Signal</keyword>
<dbReference type="EMBL" id="LSRX01001190">
    <property type="protein sequence ID" value="OLP82459.1"/>
    <property type="molecule type" value="Genomic_DNA"/>
</dbReference>
<protein>
    <submittedName>
        <fullName evidence="3">Uncharacterized protein</fullName>
    </submittedName>
</protein>
<accession>A0A1Q9CHQ2</accession>
<evidence type="ECO:0000313" key="3">
    <source>
        <dbReference type="EMBL" id="OLP82459.1"/>
    </source>
</evidence>
<dbReference type="AlphaFoldDB" id="A0A1Q9CHQ2"/>
<sequence>MALGGARGGMAFLLAWTAMLAWVHGKEPRNADLNTCHSTACSRNNGTVDDTALLQNKLGRGSLQAERRPRRRRSRPWRRRRRYSYYQPVPVSTTSEASVSTTSTSSEAPVMPTTTTATPAPPMWTLGELHDTCNDYCQFLGYSGCDLAEMETVDTEEELAVEMQNLGKTCLVNGSIWNEIATYEPEPSGCYLNRNALDCDSNRQEKHQPLCYCIGTTTTTTPVGWVLGELHDTCNDYCQYTGYAGCDFERIVEINRIPRARRLLESLNYTCDVSDGEWNEVPTYRPDVGGCYYNRNALSCDANRREENQPVCACNGTAPSPTPLDPNWVLGPLGGNCDATCAGLGKSCDATSIGEINRIPRARRLLQKMNYTCDVSGGQWNKLPTYEPGTNGCYYNRNPVDCSVDVSGHLQPLCYCTV</sequence>
<comment type="caution">
    <text evidence="3">The sequence shown here is derived from an EMBL/GenBank/DDBJ whole genome shotgun (WGS) entry which is preliminary data.</text>
</comment>
<feature type="compositionally biased region" description="Basic residues" evidence="1">
    <location>
        <begin position="68"/>
        <end position="79"/>
    </location>
</feature>
<evidence type="ECO:0000256" key="2">
    <source>
        <dbReference type="SAM" id="SignalP"/>
    </source>
</evidence>
<evidence type="ECO:0000313" key="4">
    <source>
        <dbReference type="Proteomes" id="UP000186817"/>
    </source>
</evidence>
<dbReference type="OrthoDB" id="436106at2759"/>
<feature type="chain" id="PRO_5012841862" evidence="2">
    <location>
        <begin position="26"/>
        <end position="418"/>
    </location>
</feature>
<gene>
    <name evidence="3" type="ORF">AK812_SmicGene36880</name>
</gene>
<dbReference type="Proteomes" id="UP000186817">
    <property type="component" value="Unassembled WGS sequence"/>
</dbReference>
<proteinExistence type="predicted"/>
<feature type="compositionally biased region" description="Low complexity" evidence="1">
    <location>
        <begin position="94"/>
        <end position="118"/>
    </location>
</feature>